<comment type="caution">
    <text evidence="1">The sequence shown here is derived from an EMBL/GenBank/DDBJ whole genome shotgun (WGS) entry which is preliminary data.</text>
</comment>
<proteinExistence type="predicted"/>
<keyword evidence="2" id="KW-1185">Reference proteome</keyword>
<dbReference type="RefSeq" id="WP_154448213.1">
    <property type="nucleotide sequence ID" value="NZ_WIND01000017.1"/>
</dbReference>
<accession>A0A6L5Z4J0</accession>
<organism evidence="1 2">
    <name type="scientific">Halovulum marinum</name>
    <dbReference type="NCBI Taxonomy" id="2662447"/>
    <lineage>
        <taxon>Bacteria</taxon>
        <taxon>Pseudomonadati</taxon>
        <taxon>Pseudomonadota</taxon>
        <taxon>Alphaproteobacteria</taxon>
        <taxon>Rhodobacterales</taxon>
        <taxon>Paracoccaceae</taxon>
        <taxon>Halovulum</taxon>
    </lineage>
</organism>
<sequence>MTTPNSDTAPSADAEALDRLIEQEDVLQICYWYQGEGFGEAFTPQAVLPFLKGGAAEVAETFERLVEAGEMRAEGAAYAFTADGRRKAGRMFFETFTEFQQPSHGECTAGCCDGDEPCDDPAHAHHAHAHG</sequence>
<protein>
    <submittedName>
        <fullName evidence="1">Uncharacterized protein</fullName>
    </submittedName>
</protein>
<evidence type="ECO:0000313" key="2">
    <source>
        <dbReference type="Proteomes" id="UP000474957"/>
    </source>
</evidence>
<reference evidence="1 2" key="1">
    <citation type="submission" date="2019-10" db="EMBL/GenBank/DDBJ databases">
        <title>Cognatihalovulum marinum gen. nov. sp. nov., a new member of the family Rhodobacteraceae isolated from deep seawater of the Northwest Indian Ocean.</title>
        <authorList>
            <person name="Ruan C."/>
            <person name="Wang J."/>
            <person name="Zheng X."/>
            <person name="Song L."/>
            <person name="Zhu Y."/>
            <person name="Huang Y."/>
            <person name="Lu Z."/>
            <person name="Du W."/>
            <person name="Huang L."/>
            <person name="Dai X."/>
        </authorList>
    </citation>
    <scope>NUCLEOTIDE SEQUENCE [LARGE SCALE GENOMIC DNA]</scope>
    <source>
        <strain evidence="1 2">2CG4</strain>
    </source>
</reference>
<dbReference type="Proteomes" id="UP000474957">
    <property type="component" value="Unassembled WGS sequence"/>
</dbReference>
<dbReference type="EMBL" id="WIND01000017">
    <property type="protein sequence ID" value="MSU91249.1"/>
    <property type="molecule type" value="Genomic_DNA"/>
</dbReference>
<evidence type="ECO:0000313" key="1">
    <source>
        <dbReference type="EMBL" id="MSU91249.1"/>
    </source>
</evidence>
<dbReference type="AlphaFoldDB" id="A0A6L5Z4J0"/>
<name>A0A6L5Z4J0_9RHOB</name>
<gene>
    <name evidence="1" type="ORF">GE300_16835</name>
</gene>